<dbReference type="OrthoDB" id="9810154at2"/>
<dbReference type="EMBL" id="WBKB01000002">
    <property type="protein sequence ID" value="KAB1643891.1"/>
    <property type="molecule type" value="Genomic_DNA"/>
</dbReference>
<organism evidence="2 3">
    <name type="scientific">Gulosibacter chungangensis</name>
    <dbReference type="NCBI Taxonomy" id="979746"/>
    <lineage>
        <taxon>Bacteria</taxon>
        <taxon>Bacillati</taxon>
        <taxon>Actinomycetota</taxon>
        <taxon>Actinomycetes</taxon>
        <taxon>Micrococcales</taxon>
        <taxon>Microbacteriaceae</taxon>
        <taxon>Gulosibacter</taxon>
    </lineage>
</organism>
<dbReference type="SUPFAM" id="SSF53254">
    <property type="entry name" value="Phosphoglycerate mutase-like"/>
    <property type="match status" value="1"/>
</dbReference>
<accession>A0A7J5BCI6</accession>
<feature type="region of interest" description="Disordered" evidence="1">
    <location>
        <begin position="1"/>
        <end position="30"/>
    </location>
</feature>
<dbReference type="InterPro" id="IPR029033">
    <property type="entry name" value="His_PPase_superfam"/>
</dbReference>
<reference evidence="2 3" key="1">
    <citation type="submission" date="2019-09" db="EMBL/GenBank/DDBJ databases">
        <title>Phylogeny of genus Pseudoclavibacter and closely related genus.</title>
        <authorList>
            <person name="Li Y."/>
        </authorList>
    </citation>
    <scope>NUCLEOTIDE SEQUENCE [LARGE SCALE GENOMIC DNA]</scope>
    <source>
        <strain evidence="2 3">KCTC 13959</strain>
    </source>
</reference>
<sequence length="168" mass="18846">MSRTLHIMRHAKSDWSTGEPDHERPLNGRGRKDALAAGRYLASFGRSIDRVLSSSSTRTRETWARVEQEGVSANSIEFLDAIYEASTASALRLLREVPNDAQSVLWLGHFPTVEDLVFTLGQPDDNPAWQRISEKYPTSAIATLEFDGEWSILARESCQLIDFVIPRG</sequence>
<evidence type="ECO:0000313" key="2">
    <source>
        <dbReference type="EMBL" id="KAB1643891.1"/>
    </source>
</evidence>
<dbReference type="InterPro" id="IPR013078">
    <property type="entry name" value="His_Pase_superF_clade-1"/>
</dbReference>
<name>A0A7J5BCI6_9MICO</name>
<comment type="caution">
    <text evidence="2">The sequence shown here is derived from an EMBL/GenBank/DDBJ whole genome shotgun (WGS) entry which is preliminary data.</text>
</comment>
<gene>
    <name evidence="2" type="ORF">F8O05_03555</name>
</gene>
<dbReference type="Gene3D" id="3.40.50.1240">
    <property type="entry name" value="Phosphoglycerate mutase-like"/>
    <property type="match status" value="1"/>
</dbReference>
<dbReference type="SMART" id="SM00855">
    <property type="entry name" value="PGAM"/>
    <property type="match status" value="1"/>
</dbReference>
<dbReference type="PANTHER" id="PTHR47623:SF1">
    <property type="entry name" value="OS09G0287300 PROTEIN"/>
    <property type="match status" value="1"/>
</dbReference>
<evidence type="ECO:0000313" key="3">
    <source>
        <dbReference type="Proteomes" id="UP000433493"/>
    </source>
</evidence>
<keyword evidence="3" id="KW-1185">Reference proteome</keyword>
<dbReference type="Pfam" id="PF00300">
    <property type="entry name" value="His_Phos_1"/>
    <property type="match status" value="1"/>
</dbReference>
<dbReference type="AlphaFoldDB" id="A0A7J5BCI6"/>
<protein>
    <submittedName>
        <fullName evidence="2">Histidine phosphatase family protein</fullName>
    </submittedName>
</protein>
<dbReference type="PANTHER" id="PTHR47623">
    <property type="entry name" value="OS09G0287300 PROTEIN"/>
    <property type="match status" value="1"/>
</dbReference>
<feature type="compositionally biased region" description="Basic residues" evidence="1">
    <location>
        <begin position="1"/>
        <end position="10"/>
    </location>
</feature>
<feature type="compositionally biased region" description="Basic and acidic residues" evidence="1">
    <location>
        <begin position="19"/>
        <end position="30"/>
    </location>
</feature>
<dbReference type="CDD" id="cd07067">
    <property type="entry name" value="HP_PGM_like"/>
    <property type="match status" value="1"/>
</dbReference>
<evidence type="ECO:0000256" key="1">
    <source>
        <dbReference type="SAM" id="MobiDB-lite"/>
    </source>
</evidence>
<dbReference type="Proteomes" id="UP000433493">
    <property type="component" value="Unassembled WGS sequence"/>
</dbReference>
<proteinExistence type="predicted"/>